<dbReference type="GO" id="GO:0016779">
    <property type="term" value="F:nucleotidyltransferase activity"/>
    <property type="evidence" value="ECO:0007669"/>
    <property type="project" value="UniProtKB-KW"/>
</dbReference>
<dbReference type="InterPro" id="IPR029044">
    <property type="entry name" value="Nucleotide-diphossugar_trans"/>
</dbReference>
<dbReference type="Gene3D" id="3.90.550.10">
    <property type="entry name" value="Spore Coat Polysaccharide Biosynthesis Protein SpsA, Chain A"/>
    <property type="match status" value="1"/>
</dbReference>
<protein>
    <submittedName>
        <fullName evidence="2">Molybdenum cofactor cytidylyltransferase</fullName>
    </submittedName>
</protein>
<keyword evidence="2" id="KW-0548">Nucleotidyltransferase</keyword>
<feature type="domain" description="MobA-like NTP transferase" evidence="1">
    <location>
        <begin position="6"/>
        <end position="160"/>
    </location>
</feature>
<dbReference type="Pfam" id="PF12804">
    <property type="entry name" value="NTP_transf_3"/>
    <property type="match status" value="1"/>
</dbReference>
<keyword evidence="2" id="KW-0808">Transferase</keyword>
<evidence type="ECO:0000313" key="2">
    <source>
        <dbReference type="EMBL" id="OEG12370.1"/>
    </source>
</evidence>
<dbReference type="PANTHER" id="PTHR43777:SF1">
    <property type="entry name" value="MOLYBDENUM COFACTOR CYTIDYLYLTRANSFERASE"/>
    <property type="match status" value="1"/>
</dbReference>
<organism evidence="2 3">
    <name type="scientific">Enterococcus termitis</name>
    <dbReference type="NCBI Taxonomy" id="332950"/>
    <lineage>
        <taxon>Bacteria</taxon>
        <taxon>Bacillati</taxon>
        <taxon>Bacillota</taxon>
        <taxon>Bacilli</taxon>
        <taxon>Lactobacillales</taxon>
        <taxon>Enterococcaceae</taxon>
        <taxon>Enterococcus</taxon>
    </lineage>
</organism>
<gene>
    <name evidence="2" type="ORF">BCR25_07475</name>
</gene>
<dbReference type="InterPro" id="IPR025877">
    <property type="entry name" value="MobA-like_NTP_Trfase"/>
</dbReference>
<sequence>MQKTSAIIMASGFSKRMGRNKLFLDYQGQTFLEHSLNLAKQLDFFERILVISPENLAQVSLPQGVKVVLNHEADQGQSASVRLGTQAASGEGYLYLTVDQPLLDESVFLPLLTAFSTGNIVFPVTKAGDPSSPIYFGKDFRTELMQVTGSSGGREVRNKYPEKWCKINVEESEKLIDIDTISDYQELLAKTTYERNLP</sequence>
<reference evidence="3" key="1">
    <citation type="submission" date="2016-09" db="EMBL/GenBank/DDBJ databases">
        <authorList>
            <person name="Gulvik C.A."/>
        </authorList>
    </citation>
    <scope>NUCLEOTIDE SEQUENCE [LARGE SCALE GENOMIC DNA]</scope>
    <source>
        <strain evidence="3">LMG 8895</strain>
    </source>
</reference>
<name>A0A1E5GJE8_9ENTE</name>
<dbReference type="Proteomes" id="UP000095094">
    <property type="component" value="Unassembled WGS sequence"/>
</dbReference>
<dbReference type="SUPFAM" id="SSF53448">
    <property type="entry name" value="Nucleotide-diphospho-sugar transferases"/>
    <property type="match status" value="1"/>
</dbReference>
<comment type="caution">
    <text evidence="2">The sequence shown here is derived from an EMBL/GenBank/DDBJ whole genome shotgun (WGS) entry which is preliminary data.</text>
</comment>
<dbReference type="EMBL" id="MIJY01000034">
    <property type="protein sequence ID" value="OEG12370.1"/>
    <property type="molecule type" value="Genomic_DNA"/>
</dbReference>
<dbReference type="AlphaFoldDB" id="A0A1E5GJE8"/>
<dbReference type="RefSeq" id="WP_069664072.1">
    <property type="nucleotide sequence ID" value="NZ_JBHUJJ010000001.1"/>
</dbReference>
<dbReference type="PANTHER" id="PTHR43777">
    <property type="entry name" value="MOLYBDENUM COFACTOR CYTIDYLYLTRANSFERASE"/>
    <property type="match status" value="1"/>
</dbReference>
<proteinExistence type="predicted"/>
<accession>A0A1E5GJE8</accession>
<keyword evidence="3" id="KW-1185">Reference proteome</keyword>
<evidence type="ECO:0000313" key="3">
    <source>
        <dbReference type="Proteomes" id="UP000095094"/>
    </source>
</evidence>
<dbReference type="OrthoDB" id="285216at2"/>
<dbReference type="CDD" id="cd04182">
    <property type="entry name" value="GT_2_like_f"/>
    <property type="match status" value="1"/>
</dbReference>
<evidence type="ECO:0000259" key="1">
    <source>
        <dbReference type="Pfam" id="PF12804"/>
    </source>
</evidence>